<dbReference type="OrthoDB" id="5965192at2"/>
<dbReference type="PROSITE" id="PS51257">
    <property type="entry name" value="PROKAR_LIPOPROTEIN"/>
    <property type="match status" value="1"/>
</dbReference>
<evidence type="ECO:0000313" key="2">
    <source>
        <dbReference type="EMBL" id="KFL37733.1"/>
    </source>
</evidence>
<dbReference type="AlphaFoldDB" id="A0A087MLI0"/>
<evidence type="ECO:0000313" key="3">
    <source>
        <dbReference type="Proteomes" id="UP000029085"/>
    </source>
</evidence>
<accession>A0A087MLI0</accession>
<sequence length="425" mass="46865">MGRLGVLAAGLVALLAACSSTRFEPPQVQGPVGLVQADSGRQLWVLQKQEEVREVRSGRGGRRNSVSSLRKDTFFHFDVQAFDPVNVQPLWKQRIVTYQDDEVAPGQVQPSRIVGSSVSGRLLGQDGSLVWLLVGSDPYALDAETGAIVHDPEGLQRLRPELAGLLPSESRLWGFDQGPVITLADARVVRLSGRDLQVRDHLPREPSSPALPAKANGMPDVAPLRPMTPVVRHKVQSEAAWLALYTDDEAADAVDDSFGDHARFPYSIDDDGSLARRTFRRIRLAPTQRFEETFLRIVEQAPVPDSPVLLRGRFVRDPVTDAPVQLDNEDLLVWHRSRIDDAGRLLLTRFGPDLVARWQTELPLTDGGADLPVHAWLLDGHLVVHGVAQRFDDEVRSREPHLVSVSLQDGTLSAWNLSTEVAADP</sequence>
<protein>
    <submittedName>
        <fullName evidence="2">Uncharacterized protein</fullName>
    </submittedName>
</protein>
<keyword evidence="3" id="KW-1185">Reference proteome</keyword>
<comment type="caution">
    <text evidence="2">The sequence shown here is derived from an EMBL/GenBank/DDBJ whole genome shotgun (WGS) entry which is preliminary data.</text>
</comment>
<reference evidence="2 3" key="2">
    <citation type="journal article" date="2015" name="Stand. Genomic Sci.">
        <title>High quality draft genomic sequence of Arenimonas donghaensis DSM 18148(T).</title>
        <authorList>
            <person name="Chen F."/>
            <person name="Wang H."/>
            <person name="Cao Y."/>
            <person name="Li X."/>
            <person name="Wang G."/>
        </authorList>
    </citation>
    <scope>NUCLEOTIDE SEQUENCE [LARGE SCALE GENOMIC DNA]</scope>
    <source>
        <strain evidence="2 3">HO3-R19</strain>
    </source>
</reference>
<evidence type="ECO:0000256" key="1">
    <source>
        <dbReference type="SAM" id="MobiDB-lite"/>
    </source>
</evidence>
<dbReference type="EMBL" id="AVCJ01000001">
    <property type="protein sequence ID" value="KFL37733.1"/>
    <property type="molecule type" value="Genomic_DNA"/>
</dbReference>
<dbReference type="Proteomes" id="UP000029085">
    <property type="component" value="Unassembled WGS sequence"/>
</dbReference>
<name>A0A087MLI0_9GAMM</name>
<organism evidence="2 3">
    <name type="scientific">Arenimonas donghaensis DSM 18148 = HO3-R19</name>
    <dbReference type="NCBI Taxonomy" id="1121014"/>
    <lineage>
        <taxon>Bacteria</taxon>
        <taxon>Pseudomonadati</taxon>
        <taxon>Pseudomonadota</taxon>
        <taxon>Gammaproteobacteria</taxon>
        <taxon>Lysobacterales</taxon>
        <taxon>Lysobacteraceae</taxon>
        <taxon>Arenimonas</taxon>
    </lineage>
</organism>
<dbReference type="NCBIfam" id="NF041516">
    <property type="entry name" value="PA2928_fam"/>
    <property type="match status" value="1"/>
</dbReference>
<dbReference type="InterPro" id="IPR048161">
    <property type="entry name" value="PA2928-like"/>
</dbReference>
<reference evidence="3" key="1">
    <citation type="submission" date="2013-08" db="EMBL/GenBank/DDBJ databases">
        <title>Genome sequencing of Arenimonas donghaensis.</title>
        <authorList>
            <person name="Chen F."/>
            <person name="Wang G."/>
        </authorList>
    </citation>
    <scope>NUCLEOTIDE SEQUENCE [LARGE SCALE GENOMIC DNA]</scope>
    <source>
        <strain evidence="3">HO3-R19</strain>
    </source>
</reference>
<gene>
    <name evidence="2" type="ORF">N788_00760</name>
</gene>
<feature type="region of interest" description="Disordered" evidence="1">
    <location>
        <begin position="200"/>
        <end position="221"/>
    </location>
</feature>
<dbReference type="RefSeq" id="WP_034220001.1">
    <property type="nucleotide sequence ID" value="NZ_AVCJ01000001.1"/>
</dbReference>
<proteinExistence type="predicted"/>
<dbReference type="PATRIC" id="fig|1121014.3.peg.145"/>